<feature type="compositionally biased region" description="Pro residues" evidence="7">
    <location>
        <begin position="192"/>
        <end position="207"/>
    </location>
</feature>
<dbReference type="InterPro" id="IPR003856">
    <property type="entry name" value="LPS_length_determ_N"/>
</dbReference>
<accession>A0A8J4DUT4</accession>
<comment type="similarity">
    <text evidence="2">Belongs to the CpsC/CapA family.</text>
</comment>
<feature type="transmembrane region" description="Helical" evidence="8">
    <location>
        <begin position="162"/>
        <end position="181"/>
    </location>
</feature>
<dbReference type="GO" id="GO:0005886">
    <property type="term" value="C:plasma membrane"/>
    <property type="evidence" value="ECO:0007669"/>
    <property type="project" value="UniProtKB-SubCell"/>
</dbReference>
<sequence>MKVRTPEILKRLVRRFGLLLLLTLIGAGAGGAYGAMKTPTYQAQSYVSVAPGEQVESIAALNYAQAYGKIVTKGPVADAAKAALGLKSLGNVTAATSPDAPIIGITVVGPNRQRVTDVANALAKALVDFGNGRKTETRVGLAVFATASVPGSPISPKPPLELAVGAAGGLLIGALAVLAGVGRGRRKAEAPEGPPSPAAPVAPPTMPTQPSGTAQVWAVAATQPIPIVPAITAGPSEHVVRLPEQKALGWYDEAAVLEYLPVESDGDSAEAEADTADTDKIVGRAVVIYRSNQ</sequence>
<evidence type="ECO:0000256" key="2">
    <source>
        <dbReference type="ARBA" id="ARBA00006683"/>
    </source>
</evidence>
<dbReference type="AlphaFoldDB" id="A0A8J4DUT4"/>
<keyword evidence="11" id="KW-1185">Reference proteome</keyword>
<keyword evidence="6 8" id="KW-0472">Membrane</keyword>
<proteinExistence type="inferred from homology"/>
<dbReference type="InterPro" id="IPR050445">
    <property type="entry name" value="Bact_polysacc_biosynth/exp"/>
</dbReference>
<evidence type="ECO:0000256" key="5">
    <source>
        <dbReference type="ARBA" id="ARBA00022989"/>
    </source>
</evidence>
<gene>
    <name evidence="10" type="ORF">Val02_63680</name>
</gene>
<dbReference type="PANTHER" id="PTHR32309:SF31">
    <property type="entry name" value="CAPSULAR EXOPOLYSACCHARIDE FAMILY"/>
    <property type="match status" value="1"/>
</dbReference>
<name>A0A8J4DUT4_9ACTN</name>
<comment type="caution">
    <text evidence="10">The sequence shown here is derived from an EMBL/GenBank/DDBJ whole genome shotgun (WGS) entry which is preliminary data.</text>
</comment>
<keyword evidence="5 8" id="KW-1133">Transmembrane helix</keyword>
<dbReference type="PANTHER" id="PTHR32309">
    <property type="entry name" value="TYROSINE-PROTEIN KINASE"/>
    <property type="match status" value="1"/>
</dbReference>
<keyword evidence="4 8" id="KW-0812">Transmembrane</keyword>
<evidence type="ECO:0000313" key="10">
    <source>
        <dbReference type="EMBL" id="GIJ49482.1"/>
    </source>
</evidence>
<dbReference type="EMBL" id="BOPF01000028">
    <property type="protein sequence ID" value="GIJ49482.1"/>
    <property type="molecule type" value="Genomic_DNA"/>
</dbReference>
<evidence type="ECO:0000256" key="1">
    <source>
        <dbReference type="ARBA" id="ARBA00004651"/>
    </source>
</evidence>
<organism evidence="10 11">
    <name type="scientific">Virgisporangium aliadipatigenens</name>
    <dbReference type="NCBI Taxonomy" id="741659"/>
    <lineage>
        <taxon>Bacteria</taxon>
        <taxon>Bacillati</taxon>
        <taxon>Actinomycetota</taxon>
        <taxon>Actinomycetes</taxon>
        <taxon>Micromonosporales</taxon>
        <taxon>Micromonosporaceae</taxon>
        <taxon>Virgisporangium</taxon>
    </lineage>
</organism>
<protein>
    <recommendedName>
        <fullName evidence="9">Polysaccharide chain length determinant N-terminal domain-containing protein</fullName>
    </recommendedName>
</protein>
<evidence type="ECO:0000259" key="9">
    <source>
        <dbReference type="Pfam" id="PF02706"/>
    </source>
</evidence>
<evidence type="ECO:0000256" key="4">
    <source>
        <dbReference type="ARBA" id="ARBA00022692"/>
    </source>
</evidence>
<dbReference type="RefSeq" id="WP_203902952.1">
    <property type="nucleotide sequence ID" value="NZ_BOPF01000028.1"/>
</dbReference>
<evidence type="ECO:0000256" key="7">
    <source>
        <dbReference type="SAM" id="MobiDB-lite"/>
    </source>
</evidence>
<feature type="region of interest" description="Disordered" evidence="7">
    <location>
        <begin position="186"/>
        <end position="212"/>
    </location>
</feature>
<comment type="subcellular location">
    <subcellularLocation>
        <location evidence="1">Cell membrane</location>
        <topology evidence="1">Multi-pass membrane protein</topology>
    </subcellularLocation>
</comment>
<evidence type="ECO:0000313" key="11">
    <source>
        <dbReference type="Proteomes" id="UP000619260"/>
    </source>
</evidence>
<evidence type="ECO:0000256" key="6">
    <source>
        <dbReference type="ARBA" id="ARBA00023136"/>
    </source>
</evidence>
<reference evidence="10" key="1">
    <citation type="submission" date="2021-01" db="EMBL/GenBank/DDBJ databases">
        <title>Whole genome shotgun sequence of Virgisporangium aliadipatigenens NBRC 105644.</title>
        <authorList>
            <person name="Komaki H."/>
            <person name="Tamura T."/>
        </authorList>
    </citation>
    <scope>NUCLEOTIDE SEQUENCE</scope>
    <source>
        <strain evidence="10">NBRC 105644</strain>
    </source>
</reference>
<feature type="domain" description="Polysaccharide chain length determinant N-terminal" evidence="9">
    <location>
        <begin position="7"/>
        <end position="64"/>
    </location>
</feature>
<dbReference type="Proteomes" id="UP000619260">
    <property type="component" value="Unassembled WGS sequence"/>
</dbReference>
<keyword evidence="3" id="KW-1003">Cell membrane</keyword>
<dbReference type="Pfam" id="PF02706">
    <property type="entry name" value="Wzz"/>
    <property type="match status" value="1"/>
</dbReference>
<evidence type="ECO:0000256" key="8">
    <source>
        <dbReference type="SAM" id="Phobius"/>
    </source>
</evidence>
<evidence type="ECO:0000256" key="3">
    <source>
        <dbReference type="ARBA" id="ARBA00022475"/>
    </source>
</evidence>